<name>G2NUB5_STRV4</name>
<evidence type="ECO:0000313" key="3">
    <source>
        <dbReference type="Proteomes" id="UP000008703"/>
    </source>
</evidence>
<evidence type="ECO:0000313" key="2">
    <source>
        <dbReference type="EMBL" id="AEM84293.1"/>
    </source>
</evidence>
<dbReference type="KEGG" id="svl:Strvi_4718"/>
<dbReference type="EMBL" id="CP002994">
    <property type="protein sequence ID" value="AEM84293.1"/>
    <property type="molecule type" value="Genomic_DNA"/>
</dbReference>
<dbReference type="eggNOG" id="COG1514">
    <property type="taxonomic scope" value="Bacteria"/>
</dbReference>
<protein>
    <recommendedName>
        <fullName evidence="4">2'-5' RNA ligase</fullName>
    </recommendedName>
</protein>
<dbReference type="HOGENOM" id="CLU_103761_0_0_11"/>
<dbReference type="Gene3D" id="3.90.1140.10">
    <property type="entry name" value="Cyclic phosphodiesterase"/>
    <property type="match status" value="1"/>
</dbReference>
<dbReference type="Proteomes" id="UP000008703">
    <property type="component" value="Chromosome"/>
</dbReference>
<organism evidence="2 3">
    <name type="scientific">Streptomyces violaceusniger (strain Tu 4113)</name>
    <dbReference type="NCBI Taxonomy" id="653045"/>
    <lineage>
        <taxon>Bacteria</taxon>
        <taxon>Bacillati</taxon>
        <taxon>Actinomycetota</taxon>
        <taxon>Actinomycetes</taxon>
        <taxon>Kitasatosporales</taxon>
        <taxon>Streptomycetaceae</taxon>
        <taxon>Streptomyces</taxon>
        <taxon>Streptomyces violaceusniger group</taxon>
    </lineage>
</organism>
<evidence type="ECO:0000256" key="1">
    <source>
        <dbReference type="SAM" id="MobiDB-lite"/>
    </source>
</evidence>
<sequence length="230" mass="25320">MPTESPTGKAPARSRGALPSRQDMTNVPRSMRDHWWRRPGWSVGRRFYTWHLTFEGQHDVHRLAAEYRAALAPLGPALTLIPDQWLHLTMQGIGFVHEVPEKDVRAILEAARARLAAVPAFDLQLGPEVIDPEAVLLPAHPSEPVQSVRDVIRSAISDTLGVVPENANGFRPHVSVAYSAADGPIAPISKTLAALDARPAHARITTAELIVIHRDNHMYEWEPYATAALG</sequence>
<dbReference type="AlphaFoldDB" id="G2NUB5"/>
<proteinExistence type="predicted"/>
<keyword evidence="3" id="KW-1185">Reference proteome</keyword>
<evidence type="ECO:0008006" key="4">
    <source>
        <dbReference type="Google" id="ProtNLM"/>
    </source>
</evidence>
<dbReference type="Pfam" id="PF13563">
    <property type="entry name" value="2_5_RNA_ligase2"/>
    <property type="match status" value="1"/>
</dbReference>
<dbReference type="SUPFAM" id="SSF55144">
    <property type="entry name" value="LigT-like"/>
    <property type="match status" value="1"/>
</dbReference>
<feature type="region of interest" description="Disordered" evidence="1">
    <location>
        <begin position="1"/>
        <end position="25"/>
    </location>
</feature>
<accession>G2NUB5</accession>
<dbReference type="InterPro" id="IPR009097">
    <property type="entry name" value="Cyclic_Pdiesterase"/>
</dbReference>
<reference evidence="2" key="1">
    <citation type="submission" date="2011-08" db="EMBL/GenBank/DDBJ databases">
        <title>Complete sequence of chromosome of Streptomyces violaceusniger Tu 4113.</title>
        <authorList>
            <consortium name="US DOE Joint Genome Institute"/>
            <person name="Lucas S."/>
            <person name="Han J."/>
            <person name="Lapidus A."/>
            <person name="Cheng J.-F."/>
            <person name="Goodwin L."/>
            <person name="Pitluck S."/>
            <person name="Peters L."/>
            <person name="Ivanova N."/>
            <person name="Daligault H."/>
            <person name="Detter J.C."/>
            <person name="Han C."/>
            <person name="Tapia R."/>
            <person name="Land M."/>
            <person name="Hauser L."/>
            <person name="Kyrpides N."/>
            <person name="Ivanova N."/>
            <person name="Pagani I."/>
            <person name="Hagen A."/>
            <person name="Katz L."/>
            <person name="Fiedler H.-P."/>
            <person name="Keasling J."/>
            <person name="Fortman J."/>
            <person name="Woyke T."/>
        </authorList>
    </citation>
    <scope>NUCLEOTIDE SEQUENCE [LARGE SCALE GENOMIC DNA]</scope>
    <source>
        <strain evidence="2">Tu 4113</strain>
    </source>
</reference>
<gene>
    <name evidence="2" type="ORF">Strvi_4718</name>
</gene>